<keyword evidence="2" id="KW-0472">Membrane</keyword>
<sequence>MPDHPNQAARDGAAPDEAAATPQDRNPIPGLAPPGPRVPPQRPAPDRTPEEAADRTPEPVPATASTPAPAPAADGSTPRLWSLPALITLALTATALIVATAWHLGTVFLSIAPSNPASQRYQSAINSHVLPEFEQNWQLFAPNPLQNNIAVEARVQTLAPDGSRAESGWYDLTAQDISAVRGNPAPSHLNQNQLRRAWDYYTSWHNLPGETSLGTGGPLSKEYLKRIALQRIGSRDWQGNQIIQIEFRSATTPVTGPSWTAAAQKKQTSYVTLQWWAVSDDDYTGLGIHG</sequence>
<organism evidence="3 4">
    <name type="scientific">Streptacidiphilus jeojiensis</name>
    <dbReference type="NCBI Taxonomy" id="3229225"/>
    <lineage>
        <taxon>Bacteria</taxon>
        <taxon>Bacillati</taxon>
        <taxon>Actinomycetota</taxon>
        <taxon>Actinomycetes</taxon>
        <taxon>Kitasatosporales</taxon>
        <taxon>Streptomycetaceae</taxon>
        <taxon>Streptacidiphilus</taxon>
    </lineage>
</organism>
<dbReference type="RefSeq" id="WP_380564692.1">
    <property type="nucleotide sequence ID" value="NZ_JBEUKS010000004.1"/>
</dbReference>
<evidence type="ECO:0000256" key="1">
    <source>
        <dbReference type="SAM" id="MobiDB-lite"/>
    </source>
</evidence>
<gene>
    <name evidence="3" type="ORF">ABUW04_13330</name>
</gene>
<keyword evidence="2" id="KW-0812">Transmembrane</keyword>
<dbReference type="InterPro" id="IPR043857">
    <property type="entry name" value="DUF5819"/>
</dbReference>
<feature type="transmembrane region" description="Helical" evidence="2">
    <location>
        <begin position="85"/>
        <end position="112"/>
    </location>
</feature>
<dbReference type="Pfam" id="PF19136">
    <property type="entry name" value="DUF5819"/>
    <property type="match status" value="1"/>
</dbReference>
<feature type="compositionally biased region" description="Basic and acidic residues" evidence="1">
    <location>
        <begin position="44"/>
        <end position="57"/>
    </location>
</feature>
<name>A0ABV6XLY4_9ACTN</name>
<comment type="caution">
    <text evidence="3">The sequence shown here is derived from an EMBL/GenBank/DDBJ whole genome shotgun (WGS) entry which is preliminary data.</text>
</comment>
<proteinExistence type="predicted"/>
<feature type="compositionally biased region" description="Pro residues" evidence="1">
    <location>
        <begin position="30"/>
        <end position="43"/>
    </location>
</feature>
<dbReference type="Proteomes" id="UP001592581">
    <property type="component" value="Unassembled WGS sequence"/>
</dbReference>
<dbReference type="EMBL" id="JBEUKS010000004">
    <property type="protein sequence ID" value="MFC1439240.1"/>
    <property type="molecule type" value="Genomic_DNA"/>
</dbReference>
<evidence type="ECO:0000256" key="2">
    <source>
        <dbReference type="SAM" id="Phobius"/>
    </source>
</evidence>
<keyword evidence="4" id="KW-1185">Reference proteome</keyword>
<reference evidence="3 4" key="1">
    <citation type="submission" date="2024-06" db="EMBL/GenBank/DDBJ databases">
        <authorList>
            <person name="Lee S.D."/>
        </authorList>
    </citation>
    <scope>NUCLEOTIDE SEQUENCE [LARGE SCALE GENOMIC DNA]</scope>
    <source>
        <strain evidence="3 4">N1-10</strain>
    </source>
</reference>
<evidence type="ECO:0000313" key="3">
    <source>
        <dbReference type="EMBL" id="MFC1439240.1"/>
    </source>
</evidence>
<feature type="region of interest" description="Disordered" evidence="1">
    <location>
        <begin position="1"/>
        <end position="77"/>
    </location>
</feature>
<feature type="compositionally biased region" description="Low complexity" evidence="1">
    <location>
        <begin position="8"/>
        <end position="20"/>
    </location>
</feature>
<protein>
    <submittedName>
        <fullName evidence="3">DUF5819 family protein</fullName>
    </submittedName>
</protein>
<feature type="compositionally biased region" description="Low complexity" evidence="1">
    <location>
        <begin position="61"/>
        <end position="73"/>
    </location>
</feature>
<keyword evidence="2" id="KW-1133">Transmembrane helix</keyword>
<accession>A0ABV6XLY4</accession>
<evidence type="ECO:0000313" key="4">
    <source>
        <dbReference type="Proteomes" id="UP001592581"/>
    </source>
</evidence>